<feature type="domain" description="Ig-like" evidence="12">
    <location>
        <begin position="1279"/>
        <end position="1367"/>
    </location>
</feature>
<dbReference type="InterPro" id="IPR015919">
    <property type="entry name" value="Cadherin-like_sf"/>
</dbReference>
<dbReference type="InterPro" id="IPR055372">
    <property type="entry name" value="CBM96"/>
</dbReference>
<evidence type="ECO:0000256" key="11">
    <source>
        <dbReference type="SAM" id="MobiDB-lite"/>
    </source>
</evidence>
<dbReference type="InterPro" id="IPR036179">
    <property type="entry name" value="Ig-like_dom_sf"/>
</dbReference>
<keyword evidence="3" id="KW-0964">Secreted</keyword>
<dbReference type="SUPFAM" id="SSF48726">
    <property type="entry name" value="Immunoglobulin"/>
    <property type="match status" value="3"/>
</dbReference>
<dbReference type="GO" id="GO:0005509">
    <property type="term" value="F:calcium ion binding"/>
    <property type="evidence" value="ECO:0007669"/>
    <property type="project" value="InterPro"/>
</dbReference>
<comment type="caution">
    <text evidence="13">The sequence shown here is derived from an EMBL/GenBank/DDBJ whole genome shotgun (WGS) entry which is preliminary data.</text>
</comment>
<dbReference type="SUPFAM" id="SSF51126">
    <property type="entry name" value="Pectin lyase-like"/>
    <property type="match status" value="1"/>
</dbReference>
<dbReference type="InterPro" id="IPR011050">
    <property type="entry name" value="Pectin_lyase_fold/virulence"/>
</dbReference>
<sequence length="1471" mass="160428">MAGKRLRKRGIALALSVILAGGGMSSLIPSYDVQAEEMSYGTEAEAPSYEGRPAVHDYGKSGDDPDTPEDESEIVANSDLMKSAQYRESTKYKLKANGTPVSVYKYQKQENPGQYYHMDIARFSSDDAEPVFEIELIDGSTIDSIMAFPERYYPEDAFYVSEDRTKVTFQMSEGLRYCIVNINGTEDDTNGKPQLAIINDPTETDRPDVNAQNVLNFKEFSDSYLEENPITDTVGEVCTEAGTVTDTSLNNGVEYTWEYSEGKVVSYDTDDVTFPNKRARLPYDVSDAFQAALEEVRNSDTLDTIYFPAGTYVWSGLSIKNWDGNGADGALNIYLDEDALLVNRRQECREAMEPAIGIWDSSNITVSGRGIIDGQGTWQKTSDQCHARLSAHQGGCMVVRSQNITFNDTYVRDVKQWNWECHTGENITYNNIKGLSPFQHSWVDGLDLTSGKNITVNGAITMGNDDTFASGHFNSSNQFPQDQLNSYDLSDPADADSVSQEDKNIAAAAAIYNADRLEWDQTDNENFEISNTLGWSTFANAVRLGHNTKWKADGGSYQMRNYTFNNLNTVHVTGYGTNGGGGALSIQNGTSGCYPNYESIVFNNCSFTANAGNSANIPNGNDLTNWYPENITLSNCWFKDADTPLSFKKIKNVMIEDLYLGGKLIEYTSQVNLTLGEGDQAVDNFVFTANGESLTENELPSITYPDSDTINAYVGNPLIFYVKAEDPDGDSIVCSDADVSGMEGAVYDPETGRFSWTPSEADQGNTYEVIFGVSDYTGQEVAKTVRIRVGSPENGEAEYQVSEDAHVQSWDSGERDRTYGERGYITMSLISGKGEMGEEYDGTGGSKDGKISYLKFDLSDISTMKDQFDRAELELTLIGPRRNNVLNTDDTIKVAVADDNWDADEVTWNTKPAFEKDNIIESEAFNLGENYGDANKNNATNPDLAINGTKVRVDITPFVNEAIEEGKSSLSLALCETQGKEIYFVSTEGAQGLLKNASADMAPKLLLNLPVDLEIEGPDSMTVYEGQAAESNSFALKGTGPFEVTLSGDTADGKITWDSETQQIKAAEGLAEGEYGLTMTVTNGTGAEASHEFVVTVEKDPAAAEAREALQKAYDDYKDTENNNYTEESWNAFTQALAEAEAVLEKDTASVEEMEAARDALITARGALTQKEPEEPEDPDQPLRITANPEDAEGAAGDNAVFTVAAEGTGLTYQWQYCNANSSVWRTSSLSGNDTPEITVPIAKYRDGQKYRCVVTDQDGNSVTSESASIKMIIPEDMPVITSQPEDFTGIAGEKAVFEVKAEGTNLTYQWQYCNEGSNVWRNSSMEGSTTSAISVEIASYRDGQKYRCVVTGGAGHSVTSDAAAIIVGLGEGAPQITGQPENYAGAVGDTAVFEVKASGTNLTYQWQYCNADSSVWRASSMEGSTTASVSVPVTAGRDGQKYRCVITSGNGRTAITETAVMTVVSDWNIR</sequence>
<dbReference type="Gene3D" id="1.20.1270.70">
    <property type="entry name" value="Designed single chain three-helix bundle"/>
    <property type="match status" value="1"/>
</dbReference>
<dbReference type="InterPro" id="IPR000743">
    <property type="entry name" value="Glyco_hydro_28"/>
</dbReference>
<dbReference type="InterPro" id="IPR012334">
    <property type="entry name" value="Pectin_lyas_fold"/>
</dbReference>
<keyword evidence="5 9" id="KW-0378">Hydrolase</keyword>
<dbReference type="Pfam" id="PF05345">
    <property type="entry name" value="He_PIG"/>
    <property type="match status" value="1"/>
</dbReference>
<dbReference type="InterPro" id="IPR003599">
    <property type="entry name" value="Ig_sub"/>
</dbReference>
<name>A0A9D2G7Z8_9FIRM</name>
<evidence type="ECO:0000256" key="2">
    <source>
        <dbReference type="ARBA" id="ARBA00008834"/>
    </source>
</evidence>
<dbReference type="GO" id="GO:0004650">
    <property type="term" value="F:polygalacturonase activity"/>
    <property type="evidence" value="ECO:0007669"/>
    <property type="project" value="InterPro"/>
</dbReference>
<organism evidence="13 14">
    <name type="scientific">Candidatus Mediterraneibacter stercoravium</name>
    <dbReference type="NCBI Taxonomy" id="2838685"/>
    <lineage>
        <taxon>Bacteria</taxon>
        <taxon>Bacillati</taxon>
        <taxon>Bacillota</taxon>
        <taxon>Clostridia</taxon>
        <taxon>Lachnospirales</taxon>
        <taxon>Lachnospiraceae</taxon>
        <taxon>Mediterraneibacter</taxon>
    </lineage>
</organism>
<dbReference type="GO" id="GO:0005975">
    <property type="term" value="P:carbohydrate metabolic process"/>
    <property type="evidence" value="ECO:0007669"/>
    <property type="project" value="InterPro"/>
</dbReference>
<evidence type="ECO:0000256" key="6">
    <source>
        <dbReference type="ARBA" id="ARBA00023157"/>
    </source>
</evidence>
<dbReference type="SMART" id="SM00409">
    <property type="entry name" value="IG"/>
    <property type="match status" value="3"/>
</dbReference>
<dbReference type="EMBL" id="DXAY01000057">
    <property type="protein sequence ID" value="HIZ74102.1"/>
    <property type="molecule type" value="Genomic_DNA"/>
</dbReference>
<dbReference type="Gene3D" id="2.160.20.10">
    <property type="entry name" value="Single-stranded right-handed beta-helix, Pectin lyase-like"/>
    <property type="match status" value="1"/>
</dbReference>
<feature type="domain" description="Ig-like" evidence="12">
    <location>
        <begin position="1375"/>
        <end position="1463"/>
    </location>
</feature>
<dbReference type="InterPro" id="IPR007110">
    <property type="entry name" value="Ig-like_dom"/>
</dbReference>
<dbReference type="Pfam" id="PF24517">
    <property type="entry name" value="CBM96"/>
    <property type="match status" value="1"/>
</dbReference>
<dbReference type="InterPro" id="IPR013783">
    <property type="entry name" value="Ig-like_fold"/>
</dbReference>
<feature type="domain" description="Ig-like" evidence="12">
    <location>
        <begin position="1182"/>
        <end position="1271"/>
    </location>
</feature>
<dbReference type="PANTHER" id="PTHR31736">
    <property type="match status" value="1"/>
</dbReference>
<reference evidence="13" key="2">
    <citation type="submission" date="2021-04" db="EMBL/GenBank/DDBJ databases">
        <authorList>
            <person name="Gilroy R."/>
        </authorList>
    </citation>
    <scope>NUCLEOTIDE SEQUENCE</scope>
    <source>
        <strain evidence="13">CHK196-3914</strain>
    </source>
</reference>
<dbReference type="GO" id="GO:0016020">
    <property type="term" value="C:membrane"/>
    <property type="evidence" value="ECO:0007669"/>
    <property type="project" value="InterPro"/>
</dbReference>
<dbReference type="Gene3D" id="2.60.40.10">
    <property type="entry name" value="Immunoglobulins"/>
    <property type="match status" value="5"/>
</dbReference>
<keyword evidence="8 9" id="KW-0326">Glycosidase</keyword>
<evidence type="ECO:0000313" key="14">
    <source>
        <dbReference type="Proteomes" id="UP000824116"/>
    </source>
</evidence>
<dbReference type="GO" id="GO:0005576">
    <property type="term" value="C:extracellular region"/>
    <property type="evidence" value="ECO:0007669"/>
    <property type="project" value="UniProtKB-SubCell"/>
</dbReference>
<keyword evidence="4" id="KW-0732">Signal</keyword>
<dbReference type="PROSITE" id="PS50835">
    <property type="entry name" value="IG_LIKE"/>
    <property type="match status" value="3"/>
</dbReference>
<evidence type="ECO:0000256" key="8">
    <source>
        <dbReference type="ARBA" id="ARBA00023295"/>
    </source>
</evidence>
<evidence type="ECO:0000256" key="4">
    <source>
        <dbReference type="ARBA" id="ARBA00022729"/>
    </source>
</evidence>
<dbReference type="GO" id="GO:0046576">
    <property type="term" value="F:rhamnogalacturonan alpha-L-rhamnopyranosyl-(1-&gt;4)-alpha-D-galactopyranosyluronide lyase activity"/>
    <property type="evidence" value="ECO:0007669"/>
    <property type="project" value="UniProtKB-ARBA"/>
</dbReference>
<dbReference type="Proteomes" id="UP000824116">
    <property type="component" value="Unassembled WGS sequence"/>
</dbReference>
<evidence type="ECO:0000313" key="13">
    <source>
        <dbReference type="EMBL" id="HIZ74102.1"/>
    </source>
</evidence>
<feature type="region of interest" description="Disordered" evidence="11">
    <location>
        <begin position="42"/>
        <end position="71"/>
    </location>
</feature>
<keyword evidence="7" id="KW-0325">Glycoprotein</keyword>
<keyword evidence="10" id="KW-0175">Coiled coil</keyword>
<evidence type="ECO:0000256" key="9">
    <source>
        <dbReference type="RuleBase" id="RU361169"/>
    </source>
</evidence>
<feature type="coiled-coil region" evidence="10">
    <location>
        <begin position="1103"/>
        <end position="1157"/>
    </location>
</feature>
<reference evidence="13" key="1">
    <citation type="journal article" date="2021" name="PeerJ">
        <title>Extensive microbial diversity within the chicken gut microbiome revealed by metagenomics and culture.</title>
        <authorList>
            <person name="Gilroy R."/>
            <person name="Ravi A."/>
            <person name="Getino M."/>
            <person name="Pursley I."/>
            <person name="Horton D.L."/>
            <person name="Alikhan N.F."/>
            <person name="Baker D."/>
            <person name="Gharbi K."/>
            <person name="Hall N."/>
            <person name="Watson M."/>
            <person name="Adriaenssens E.M."/>
            <person name="Foster-Nyarko E."/>
            <person name="Jarju S."/>
            <person name="Secka A."/>
            <person name="Antonio M."/>
            <person name="Oren A."/>
            <person name="Chaudhuri R.R."/>
            <person name="La Ragione R."/>
            <person name="Hildebrand F."/>
            <person name="Pallen M.J."/>
        </authorList>
    </citation>
    <scope>NUCLEOTIDE SEQUENCE</scope>
    <source>
        <strain evidence="13">CHK196-3914</strain>
    </source>
</reference>
<evidence type="ECO:0000256" key="1">
    <source>
        <dbReference type="ARBA" id="ARBA00004613"/>
    </source>
</evidence>
<accession>A0A9D2G7Z8</accession>
<feature type="region of interest" description="Disordered" evidence="11">
    <location>
        <begin position="1166"/>
        <end position="1194"/>
    </location>
</feature>
<gene>
    <name evidence="13" type="ORF">H9723_02500</name>
</gene>
<evidence type="ECO:0000259" key="12">
    <source>
        <dbReference type="PROSITE" id="PS50835"/>
    </source>
</evidence>
<dbReference type="NCBIfam" id="NF033679">
    <property type="entry name" value="DNRLRE_dom"/>
    <property type="match status" value="1"/>
</dbReference>
<protein>
    <submittedName>
        <fullName evidence="13">DNRLRE domain-containing protein</fullName>
    </submittedName>
</protein>
<evidence type="ECO:0000256" key="7">
    <source>
        <dbReference type="ARBA" id="ARBA00023180"/>
    </source>
</evidence>
<comment type="subcellular location">
    <subcellularLocation>
        <location evidence="1">Secreted</location>
    </subcellularLocation>
</comment>
<feature type="compositionally biased region" description="Basic and acidic residues" evidence="11">
    <location>
        <begin position="53"/>
        <end position="63"/>
    </location>
</feature>
<dbReference type="SUPFAM" id="SSF49313">
    <property type="entry name" value="Cadherin-like"/>
    <property type="match status" value="1"/>
</dbReference>
<proteinExistence type="inferred from homology"/>
<evidence type="ECO:0000256" key="10">
    <source>
        <dbReference type="SAM" id="Coils"/>
    </source>
</evidence>
<dbReference type="PANTHER" id="PTHR31736:SF19">
    <property type="entry name" value="PECTIN LYASE SUPERFAMILY PROTEIN-RELATED"/>
    <property type="match status" value="1"/>
</dbReference>
<comment type="similarity">
    <text evidence="2 9">Belongs to the glycosyl hydrolase 28 family.</text>
</comment>
<evidence type="ECO:0000256" key="5">
    <source>
        <dbReference type="ARBA" id="ARBA00022801"/>
    </source>
</evidence>
<evidence type="ECO:0000256" key="3">
    <source>
        <dbReference type="ARBA" id="ARBA00022525"/>
    </source>
</evidence>
<keyword evidence="6" id="KW-1015">Disulfide bond</keyword>
<dbReference type="Pfam" id="PF00295">
    <property type="entry name" value="Glyco_hydro_28"/>
    <property type="match status" value="1"/>
</dbReference>